<feature type="domain" description="PIN" evidence="7">
    <location>
        <begin position="9"/>
        <end position="122"/>
    </location>
</feature>
<sequence>MGPTMRRFLLDTNILIYYLADAIPSESLDEVDDMLTSSFRISIITKIEFLGWKKHTPTGYDMAEDFIRSAEVYPLTERIADTSIHLRRTYGMRLADAVIAATAVVHDCALVTRNEDDFSRICTLEIVNPFNKEE</sequence>
<dbReference type="GO" id="GO:0046872">
    <property type="term" value="F:metal ion binding"/>
    <property type="evidence" value="ECO:0007669"/>
    <property type="project" value="UniProtKB-KW"/>
</dbReference>
<dbReference type="EMBL" id="CP037968">
    <property type="protein sequence ID" value="QYZ78166.1"/>
    <property type="molecule type" value="Genomic_DNA"/>
</dbReference>
<organism evidence="8 9">
    <name type="scientific">Methanofollis formosanus</name>
    <dbReference type="NCBI Taxonomy" id="299308"/>
    <lineage>
        <taxon>Archaea</taxon>
        <taxon>Methanobacteriati</taxon>
        <taxon>Methanobacteriota</taxon>
        <taxon>Stenosarchaea group</taxon>
        <taxon>Methanomicrobia</taxon>
        <taxon>Methanomicrobiales</taxon>
        <taxon>Methanomicrobiaceae</taxon>
        <taxon>Methanofollis</taxon>
    </lineage>
</organism>
<comment type="similarity">
    <text evidence="6">Belongs to the PINc/VapC protein family.</text>
</comment>
<gene>
    <name evidence="8" type="ORF">E2N92_01325</name>
</gene>
<proteinExistence type="inferred from homology"/>
<reference evidence="8" key="2">
    <citation type="submission" date="2019-03" db="EMBL/GenBank/DDBJ databases">
        <authorList>
            <person name="Chen S.-C."/>
            <person name="Wu S.-Y."/>
            <person name="Lai M.-C."/>
        </authorList>
    </citation>
    <scope>NUCLEOTIDE SEQUENCE</scope>
    <source>
        <strain evidence="8">ML15</strain>
    </source>
</reference>
<evidence type="ECO:0000259" key="7">
    <source>
        <dbReference type="Pfam" id="PF01850"/>
    </source>
</evidence>
<dbReference type="KEGG" id="mfk:E2N92_01325"/>
<accession>A0A8G1EFI7</accession>
<name>A0A8G1EFI7_9EURY</name>
<keyword evidence="4" id="KW-0378">Hydrolase</keyword>
<evidence type="ECO:0000256" key="1">
    <source>
        <dbReference type="ARBA" id="ARBA00001946"/>
    </source>
</evidence>
<dbReference type="GO" id="GO:0004518">
    <property type="term" value="F:nuclease activity"/>
    <property type="evidence" value="ECO:0007669"/>
    <property type="project" value="UniProtKB-KW"/>
</dbReference>
<dbReference type="AlphaFoldDB" id="A0A8G1EFI7"/>
<evidence type="ECO:0000256" key="3">
    <source>
        <dbReference type="ARBA" id="ARBA00022723"/>
    </source>
</evidence>
<keyword evidence="3" id="KW-0479">Metal-binding</keyword>
<dbReference type="InterPro" id="IPR050556">
    <property type="entry name" value="Type_II_TA_system_RNase"/>
</dbReference>
<keyword evidence="5" id="KW-0460">Magnesium</keyword>
<reference evidence="8" key="1">
    <citation type="journal article" date="2005" name="Int. J. Syst. Evol. Microbiol.">
        <title>Methanofollis formosanus sp. nov., isolated from a fish pond.</title>
        <authorList>
            <person name="Wu S.Y."/>
            <person name="Chen S.C."/>
            <person name="Lai M.C."/>
        </authorList>
    </citation>
    <scope>NUCLEOTIDE SEQUENCE</scope>
    <source>
        <strain evidence="8">ML15</strain>
    </source>
</reference>
<keyword evidence="9" id="KW-1185">Reference proteome</keyword>
<evidence type="ECO:0000313" key="9">
    <source>
        <dbReference type="Proteomes" id="UP000826709"/>
    </source>
</evidence>
<keyword evidence="2" id="KW-0540">Nuclease</keyword>
<dbReference type="RefSeq" id="WP_246589271.1">
    <property type="nucleotide sequence ID" value="NZ_CP037968.1"/>
</dbReference>
<dbReference type="InterPro" id="IPR002716">
    <property type="entry name" value="PIN_dom"/>
</dbReference>
<evidence type="ECO:0000313" key="8">
    <source>
        <dbReference type="EMBL" id="QYZ78166.1"/>
    </source>
</evidence>
<comment type="cofactor">
    <cofactor evidence="1">
        <name>Mg(2+)</name>
        <dbReference type="ChEBI" id="CHEBI:18420"/>
    </cofactor>
</comment>
<evidence type="ECO:0000256" key="2">
    <source>
        <dbReference type="ARBA" id="ARBA00022722"/>
    </source>
</evidence>
<dbReference type="PANTHER" id="PTHR33653">
    <property type="entry name" value="RIBONUCLEASE VAPC2"/>
    <property type="match status" value="1"/>
</dbReference>
<evidence type="ECO:0000256" key="6">
    <source>
        <dbReference type="ARBA" id="ARBA00038093"/>
    </source>
</evidence>
<dbReference type="GO" id="GO:0016787">
    <property type="term" value="F:hydrolase activity"/>
    <property type="evidence" value="ECO:0007669"/>
    <property type="project" value="UniProtKB-KW"/>
</dbReference>
<evidence type="ECO:0000256" key="5">
    <source>
        <dbReference type="ARBA" id="ARBA00022842"/>
    </source>
</evidence>
<protein>
    <submittedName>
        <fullName evidence="8">Type II toxin-antitoxin system VapC family toxin</fullName>
    </submittedName>
</protein>
<dbReference type="Proteomes" id="UP000826709">
    <property type="component" value="Chromosome"/>
</dbReference>
<dbReference type="Gene3D" id="3.40.50.1010">
    <property type="entry name" value="5'-nuclease"/>
    <property type="match status" value="1"/>
</dbReference>
<dbReference type="Pfam" id="PF01850">
    <property type="entry name" value="PIN"/>
    <property type="match status" value="1"/>
</dbReference>
<dbReference type="SUPFAM" id="SSF88723">
    <property type="entry name" value="PIN domain-like"/>
    <property type="match status" value="1"/>
</dbReference>
<dbReference type="InterPro" id="IPR029060">
    <property type="entry name" value="PIN-like_dom_sf"/>
</dbReference>
<dbReference type="CDD" id="cd18738">
    <property type="entry name" value="PIN_VapC4-5_FitB-like"/>
    <property type="match status" value="1"/>
</dbReference>
<dbReference type="PANTHER" id="PTHR33653:SF1">
    <property type="entry name" value="RIBONUCLEASE VAPC2"/>
    <property type="match status" value="1"/>
</dbReference>
<evidence type="ECO:0000256" key="4">
    <source>
        <dbReference type="ARBA" id="ARBA00022801"/>
    </source>
</evidence>